<evidence type="ECO:0000313" key="3">
    <source>
        <dbReference type="EnsemblMetazoa" id="ASTEI04974-PA"/>
    </source>
</evidence>
<dbReference type="PANTHER" id="PTHR20992:SF9">
    <property type="entry name" value="AT15442P-RELATED"/>
    <property type="match status" value="1"/>
</dbReference>
<dbReference type="STRING" id="30069.A0A182Y938"/>
<proteinExistence type="predicted"/>
<feature type="region of interest" description="Disordered" evidence="1">
    <location>
        <begin position="687"/>
        <end position="734"/>
    </location>
</feature>
<feature type="transmembrane region" description="Helical" evidence="2">
    <location>
        <begin position="430"/>
        <end position="459"/>
    </location>
</feature>
<feature type="transmembrane region" description="Helical" evidence="2">
    <location>
        <begin position="298"/>
        <end position="318"/>
    </location>
</feature>
<dbReference type="Proteomes" id="UP000076408">
    <property type="component" value="Unassembled WGS sequence"/>
</dbReference>
<feature type="transmembrane region" description="Helical" evidence="2">
    <location>
        <begin position="325"/>
        <end position="346"/>
    </location>
</feature>
<dbReference type="EnsemblMetazoa" id="ASTEI04974-RA">
    <property type="protein sequence ID" value="ASTEI04974-PA"/>
    <property type="gene ID" value="ASTEI04974"/>
</dbReference>
<keyword evidence="4" id="KW-1185">Reference proteome</keyword>
<feature type="transmembrane region" description="Helical" evidence="2">
    <location>
        <begin position="402"/>
        <end position="424"/>
    </location>
</feature>
<feature type="transmembrane region" description="Helical" evidence="2">
    <location>
        <begin position="361"/>
        <end position="381"/>
    </location>
</feature>
<feature type="region of interest" description="Disordered" evidence="1">
    <location>
        <begin position="26"/>
        <end position="131"/>
    </location>
</feature>
<dbReference type="OrthoDB" id="543859at2759"/>
<dbReference type="OMA" id="NTWSPRH"/>
<dbReference type="KEGG" id="aste:118513538"/>
<dbReference type="VEuPathDB" id="VectorBase:ASTEI20_041556"/>
<dbReference type="AlphaFoldDB" id="A0A182Y938"/>
<organism evidence="3 4">
    <name type="scientific">Anopheles stephensi</name>
    <name type="common">Indo-Pakistan malaria mosquito</name>
    <dbReference type="NCBI Taxonomy" id="30069"/>
    <lineage>
        <taxon>Eukaryota</taxon>
        <taxon>Metazoa</taxon>
        <taxon>Ecdysozoa</taxon>
        <taxon>Arthropoda</taxon>
        <taxon>Hexapoda</taxon>
        <taxon>Insecta</taxon>
        <taxon>Pterygota</taxon>
        <taxon>Neoptera</taxon>
        <taxon>Endopterygota</taxon>
        <taxon>Diptera</taxon>
        <taxon>Nematocera</taxon>
        <taxon>Culicoidea</taxon>
        <taxon>Culicidae</taxon>
        <taxon>Anophelinae</taxon>
        <taxon>Anopheles</taxon>
    </lineage>
</organism>
<feature type="compositionally biased region" description="Basic and acidic residues" evidence="1">
    <location>
        <begin position="40"/>
        <end position="50"/>
    </location>
</feature>
<evidence type="ECO:0000313" key="4">
    <source>
        <dbReference type="Proteomes" id="UP000076408"/>
    </source>
</evidence>
<accession>A0A182Y938</accession>
<feature type="compositionally biased region" description="Acidic residues" evidence="1">
    <location>
        <begin position="250"/>
        <end position="259"/>
    </location>
</feature>
<keyword evidence="2" id="KW-0472">Membrane</keyword>
<evidence type="ECO:0000256" key="1">
    <source>
        <dbReference type="SAM" id="MobiDB-lite"/>
    </source>
</evidence>
<sequence length="734" mass="80125">MAGILFVVHIPSARYERELRRKEQELLAKTTSVTTEDEKDSERPAGKSDEMEPFVTPQPKKATSKIPKSSNVIKASDDDGKKAEPAGPPTIKFIDQDGEEIATQAAEPKEDDGKDAGEDGEKGKEKKSNFLAEPFDRASALRKSWDGFKDLIGSARKEKTAREEAAEKLTLTGESSMEEILKTIIAEKRIHTAAWIETDKGNGFHIMFSIASGPIGDDIIYMLSSWGVGQRFNSTISITSCTLYSQPPEAPEETEEDGAAGDANRNPEGGAWNTFLSTVRARLNVAQIVEEVKHDAQVSFDFVSMLAVASILAAFGLVEDSSVFLIASMLISPLMGPIIAVIFGTVVKERTLQLIGLKNEIIGIMLTVTVGFIFGLIVCSIDDRYSVGEGITHEMLARCETHSLLVGIAIALPSGAAVAIAILGENIGSLVGVAISASLLPPAVNAGVLWALSCLYFLFGSEESRYGTLIKTQIYSENQGIELFTLGCMSMSLTLLNIFCIYLAGVIFLIIKEVAPVVPKDQKQFWKHDIKIARDYNRTLHTTDGHSMSKNLMQELTSLHHNNDTTGGLRGDYLLNSASKGNQNTWSPRHNYHQRDHRPTIQELEALYLSLSANTSENQFHYSSHHAGPHFAHFERLSTSPTQHRRMNASNPINIHGGISRHSRFSESLRGASAPLSKILEDVAAGTSGAKGETSHGAHHGERGKSTRSYGLPGFKRSSKKFTVTPAYDPIQKE</sequence>
<dbReference type="VEuPathDB" id="VectorBase:ASTEI04974"/>
<dbReference type="InterPro" id="IPR005240">
    <property type="entry name" value="DUF389"/>
</dbReference>
<name>A0A182Y938_ANOST</name>
<dbReference type="RefSeq" id="XP_035915304.1">
    <property type="nucleotide sequence ID" value="XM_036059411.1"/>
</dbReference>
<dbReference type="GeneID" id="118513538"/>
<feature type="region of interest" description="Disordered" evidence="1">
    <location>
        <begin position="244"/>
        <end position="268"/>
    </location>
</feature>
<dbReference type="PANTHER" id="PTHR20992">
    <property type="entry name" value="AT15442P-RELATED"/>
    <property type="match status" value="1"/>
</dbReference>
<protein>
    <submittedName>
        <fullName evidence="3">Uncharacterized protein</fullName>
    </submittedName>
</protein>
<reference evidence="3" key="2">
    <citation type="submission" date="2020-05" db="UniProtKB">
        <authorList>
            <consortium name="EnsemblMetazoa"/>
        </authorList>
    </citation>
    <scope>IDENTIFICATION</scope>
    <source>
        <strain evidence="3">Indian</strain>
    </source>
</reference>
<reference evidence="4" key="1">
    <citation type="journal article" date="2014" name="Genome Biol.">
        <title>Genome analysis of a major urban malaria vector mosquito, Anopheles stephensi.</title>
        <authorList>
            <person name="Jiang X."/>
            <person name="Peery A."/>
            <person name="Hall A.B."/>
            <person name="Sharma A."/>
            <person name="Chen X.G."/>
            <person name="Waterhouse R.M."/>
            <person name="Komissarov A."/>
            <person name="Riehle M.M."/>
            <person name="Shouche Y."/>
            <person name="Sharakhova M.V."/>
            <person name="Lawson D."/>
            <person name="Pakpour N."/>
            <person name="Arensburger P."/>
            <person name="Davidson V.L."/>
            <person name="Eiglmeier K."/>
            <person name="Emrich S."/>
            <person name="George P."/>
            <person name="Kennedy R.C."/>
            <person name="Mane S.P."/>
            <person name="Maslen G."/>
            <person name="Oringanje C."/>
            <person name="Qi Y."/>
            <person name="Settlage R."/>
            <person name="Tojo M."/>
            <person name="Tubio J.M."/>
            <person name="Unger M.F."/>
            <person name="Wang B."/>
            <person name="Vernick K.D."/>
            <person name="Ribeiro J.M."/>
            <person name="James A.A."/>
            <person name="Michel K."/>
            <person name="Riehle M.A."/>
            <person name="Luckhart S."/>
            <person name="Sharakhov I.V."/>
            <person name="Tu Z."/>
        </authorList>
    </citation>
    <scope>NUCLEOTIDE SEQUENCE [LARGE SCALE GENOMIC DNA]</scope>
    <source>
        <strain evidence="4">Indian</strain>
    </source>
</reference>
<evidence type="ECO:0000256" key="2">
    <source>
        <dbReference type="SAM" id="Phobius"/>
    </source>
</evidence>
<feature type="compositionally biased region" description="Basic and acidic residues" evidence="1">
    <location>
        <begin position="107"/>
        <end position="128"/>
    </location>
</feature>
<keyword evidence="2" id="KW-1133">Transmembrane helix</keyword>
<feature type="compositionally biased region" description="Basic and acidic residues" evidence="1">
    <location>
        <begin position="75"/>
        <end position="84"/>
    </location>
</feature>
<dbReference type="VEuPathDB" id="VectorBase:ASTE009621"/>
<keyword evidence="2" id="KW-0812">Transmembrane</keyword>
<feature type="compositionally biased region" description="Basic and acidic residues" evidence="1">
    <location>
        <begin position="693"/>
        <end position="705"/>
    </location>
</feature>
<feature type="transmembrane region" description="Helical" evidence="2">
    <location>
        <begin position="480"/>
        <end position="511"/>
    </location>
</feature>
<dbReference type="Pfam" id="PF04087">
    <property type="entry name" value="DUF389"/>
    <property type="match status" value="1"/>
</dbReference>